<organism evidence="3">
    <name type="scientific">hydrocarbon metagenome</name>
    <dbReference type="NCBI Taxonomy" id="938273"/>
    <lineage>
        <taxon>unclassified sequences</taxon>
        <taxon>metagenomes</taxon>
        <taxon>ecological metagenomes</taxon>
    </lineage>
</organism>
<dbReference type="SUPFAM" id="SSF56300">
    <property type="entry name" value="Metallo-dependent phosphatases"/>
    <property type="match status" value="1"/>
</dbReference>
<dbReference type="InterPro" id="IPR041796">
    <property type="entry name" value="Mre11_N"/>
</dbReference>
<feature type="domain" description="Calcineurin-like phosphoesterase" evidence="2">
    <location>
        <begin position="1"/>
        <end position="196"/>
    </location>
</feature>
<dbReference type="PIRSF" id="PIRSF033091">
    <property type="entry name" value="Pesterase_YhaO"/>
    <property type="match status" value="1"/>
</dbReference>
<proteinExistence type="predicted"/>
<dbReference type="InterPro" id="IPR014576">
    <property type="entry name" value="Pesterase_YhaO"/>
</dbReference>
<comment type="caution">
    <text evidence="3">The sequence shown here is derived from an EMBL/GenBank/DDBJ whole genome shotgun (WGS) entry which is preliminary data.</text>
</comment>
<evidence type="ECO:0000313" key="3">
    <source>
        <dbReference type="EMBL" id="KUG03979.1"/>
    </source>
</evidence>
<evidence type="ECO:0000259" key="2">
    <source>
        <dbReference type="Pfam" id="PF00149"/>
    </source>
</evidence>
<keyword evidence="1" id="KW-0378">Hydrolase</keyword>
<sequence>MKFIHAADIHLDSPLTGLENYEGAPVDLIRGASRKALSNLVKLALEEGVDFVIIAGDLYDGDWRDVSTGMYFNRQMLRLKDRNIKVFIIKGNHDAASNISSNLPLPENVIEFSSRSVQTYRLDELQTVIHGQSFKTRAVTDNLAQGYPLAEPGCFNIGMLHSSLTGREGHEVYAPCSEADLCSRGYDYWALGHIHKREIVCAGDPCWIVFPGNIQGRFIRETGDKGCTLVEVIDKEVVSVDHFSLDVMRWVECQVDTSGMNTPAEVLIQVKDEVDSQTMGIDMPAAVRVLLRGECKASYDLLAYTKKWSDSIRALIMNSRPDIWVEKVKFDIQPPAIRTYDSLVFQTIAELVAYYDSNPEAREELFEDILQDIANLPGGELWEELKSDPQKCRDILLDTESLLIGILSGGAADEDQ</sequence>
<dbReference type="Gene3D" id="3.60.21.10">
    <property type="match status" value="1"/>
</dbReference>
<dbReference type="AlphaFoldDB" id="A0A0W8E5S4"/>
<reference evidence="3" key="1">
    <citation type="journal article" date="2015" name="Proc. Natl. Acad. Sci. U.S.A.">
        <title>Networks of energetic and metabolic interactions define dynamics in microbial communities.</title>
        <authorList>
            <person name="Embree M."/>
            <person name="Liu J.K."/>
            <person name="Al-Bassam M.M."/>
            <person name="Zengler K."/>
        </authorList>
    </citation>
    <scope>NUCLEOTIDE SEQUENCE</scope>
</reference>
<dbReference type="InterPro" id="IPR050535">
    <property type="entry name" value="DNA_Repair-Maintenance_Comp"/>
</dbReference>
<protein>
    <submittedName>
        <fullName evidence="3">Dna double-strand break repair protein mre11</fullName>
    </submittedName>
</protein>
<evidence type="ECO:0000256" key="1">
    <source>
        <dbReference type="ARBA" id="ARBA00022801"/>
    </source>
</evidence>
<dbReference type="InterPro" id="IPR029052">
    <property type="entry name" value="Metallo-depent_PP-like"/>
</dbReference>
<dbReference type="PANTHER" id="PTHR30337">
    <property type="entry name" value="COMPONENT OF ATP-DEPENDENT DSDNA EXONUCLEASE"/>
    <property type="match status" value="1"/>
</dbReference>
<dbReference type="PANTHER" id="PTHR30337:SF7">
    <property type="entry name" value="PHOSPHOESTERASE"/>
    <property type="match status" value="1"/>
</dbReference>
<gene>
    <name evidence="3" type="ORF">ASZ90_018642</name>
</gene>
<accession>A0A0W8E5S4</accession>
<dbReference type="InterPro" id="IPR004843">
    <property type="entry name" value="Calcineurin-like_PHP"/>
</dbReference>
<dbReference type="CDD" id="cd00840">
    <property type="entry name" value="MPP_Mre11_N"/>
    <property type="match status" value="1"/>
</dbReference>
<dbReference type="GO" id="GO:0016787">
    <property type="term" value="F:hydrolase activity"/>
    <property type="evidence" value="ECO:0007669"/>
    <property type="project" value="UniProtKB-KW"/>
</dbReference>
<name>A0A0W8E5S4_9ZZZZ</name>
<dbReference type="Pfam" id="PF00149">
    <property type="entry name" value="Metallophos"/>
    <property type="match status" value="1"/>
</dbReference>
<dbReference type="EMBL" id="LNQE01001864">
    <property type="protein sequence ID" value="KUG03979.1"/>
    <property type="molecule type" value="Genomic_DNA"/>
</dbReference>